<organism evidence="1 2">
    <name type="scientific">Batillaria attramentaria</name>
    <dbReference type="NCBI Taxonomy" id="370345"/>
    <lineage>
        <taxon>Eukaryota</taxon>
        <taxon>Metazoa</taxon>
        <taxon>Spiralia</taxon>
        <taxon>Lophotrochozoa</taxon>
        <taxon>Mollusca</taxon>
        <taxon>Gastropoda</taxon>
        <taxon>Caenogastropoda</taxon>
        <taxon>Sorbeoconcha</taxon>
        <taxon>Cerithioidea</taxon>
        <taxon>Batillariidae</taxon>
        <taxon>Batillaria</taxon>
    </lineage>
</organism>
<dbReference type="AlphaFoldDB" id="A0ABD0JP60"/>
<feature type="non-terminal residue" evidence="1">
    <location>
        <position position="1"/>
    </location>
</feature>
<gene>
    <name evidence="1" type="ORF">BaRGS_00032305</name>
</gene>
<dbReference type="EMBL" id="JACVVK020000375">
    <property type="protein sequence ID" value="KAK7476470.1"/>
    <property type="molecule type" value="Genomic_DNA"/>
</dbReference>
<protein>
    <submittedName>
        <fullName evidence="1">Uncharacterized protein</fullName>
    </submittedName>
</protein>
<accession>A0ABD0JP60</accession>
<name>A0ABD0JP60_9CAEN</name>
<reference evidence="1 2" key="1">
    <citation type="journal article" date="2023" name="Sci. Data">
        <title>Genome assembly of the Korean intertidal mud-creeper Batillaria attramentaria.</title>
        <authorList>
            <person name="Patra A.K."/>
            <person name="Ho P.T."/>
            <person name="Jun S."/>
            <person name="Lee S.J."/>
            <person name="Kim Y."/>
            <person name="Won Y.J."/>
        </authorList>
    </citation>
    <scope>NUCLEOTIDE SEQUENCE [LARGE SCALE GENOMIC DNA]</scope>
    <source>
        <strain evidence="1">Wonlab-2016</strain>
    </source>
</reference>
<sequence length="148" mass="16739">VQSDFSPGTEVDCGTQDKRTELRYLVTLYNAMVEAVMAAIELYAQSASLTQCWEAQRSLFVLLEERVHPAVVHEQTLSPQGSPANFDKSQKRWFRLSLGTDWGVSHQQIPAFLRFLKATHSVDTRIDRELRYTDRSNTCTSSTGVVGR</sequence>
<proteinExistence type="predicted"/>
<evidence type="ECO:0000313" key="1">
    <source>
        <dbReference type="EMBL" id="KAK7476470.1"/>
    </source>
</evidence>
<keyword evidence="2" id="KW-1185">Reference proteome</keyword>
<evidence type="ECO:0000313" key="2">
    <source>
        <dbReference type="Proteomes" id="UP001519460"/>
    </source>
</evidence>
<comment type="caution">
    <text evidence="1">The sequence shown here is derived from an EMBL/GenBank/DDBJ whole genome shotgun (WGS) entry which is preliminary data.</text>
</comment>
<dbReference type="Proteomes" id="UP001519460">
    <property type="component" value="Unassembled WGS sequence"/>
</dbReference>